<evidence type="ECO:0000256" key="5">
    <source>
        <dbReference type="ARBA" id="ARBA00023136"/>
    </source>
</evidence>
<feature type="transmembrane region" description="Helical" evidence="6">
    <location>
        <begin position="164"/>
        <end position="182"/>
    </location>
</feature>
<proteinExistence type="inferred from homology"/>
<evidence type="ECO:0000256" key="1">
    <source>
        <dbReference type="ARBA" id="ARBA00004141"/>
    </source>
</evidence>
<accession>M4VNL7</accession>
<dbReference type="OrthoDB" id="5297151at2"/>
<dbReference type="InterPro" id="IPR001727">
    <property type="entry name" value="GDT1-like"/>
</dbReference>
<dbReference type="GO" id="GO:0046873">
    <property type="term" value="F:metal ion transmembrane transporter activity"/>
    <property type="evidence" value="ECO:0007669"/>
    <property type="project" value="InterPro"/>
</dbReference>
<dbReference type="eggNOG" id="COG2119">
    <property type="taxonomic scope" value="Bacteria"/>
</dbReference>
<evidence type="ECO:0000313" key="8">
    <source>
        <dbReference type="Proteomes" id="UP000012040"/>
    </source>
</evidence>
<dbReference type="Pfam" id="PF01169">
    <property type="entry name" value="GDT1"/>
    <property type="match status" value="2"/>
</dbReference>
<evidence type="ECO:0000256" key="2">
    <source>
        <dbReference type="ARBA" id="ARBA00009190"/>
    </source>
</evidence>
<dbReference type="KEGG" id="bex:A11Q_479"/>
<comment type="similarity">
    <text evidence="2 6">Belongs to the GDT1 family.</text>
</comment>
<dbReference type="PANTHER" id="PTHR12608">
    <property type="entry name" value="TRANSMEMBRANE PROTEIN HTP-1 RELATED"/>
    <property type="match status" value="1"/>
</dbReference>
<dbReference type="AlphaFoldDB" id="M4VNL7"/>
<dbReference type="PANTHER" id="PTHR12608:SF1">
    <property type="entry name" value="TRANSMEMBRANE PROTEIN 165"/>
    <property type="match status" value="1"/>
</dbReference>
<dbReference type="EMBL" id="CP003537">
    <property type="protein sequence ID" value="AGH94699.1"/>
    <property type="molecule type" value="Genomic_DNA"/>
</dbReference>
<keyword evidence="5 6" id="KW-0472">Membrane</keyword>
<name>M4VNL7_9BACT</name>
<feature type="transmembrane region" description="Helical" evidence="6">
    <location>
        <begin position="126"/>
        <end position="152"/>
    </location>
</feature>
<dbReference type="PATRIC" id="fig|1184267.3.peg.487"/>
<feature type="transmembrane region" description="Helical" evidence="6">
    <location>
        <begin position="35"/>
        <end position="55"/>
    </location>
</feature>
<dbReference type="STRING" id="1184267.A11Q_479"/>
<dbReference type="RefSeq" id="WP_015469189.1">
    <property type="nucleotide sequence ID" value="NC_020813.1"/>
</dbReference>
<dbReference type="Proteomes" id="UP000012040">
    <property type="component" value="Chromosome"/>
</dbReference>
<evidence type="ECO:0000256" key="3">
    <source>
        <dbReference type="ARBA" id="ARBA00022692"/>
    </source>
</evidence>
<organism evidence="7 8">
    <name type="scientific">Pseudobdellovibrio exovorus JSS</name>
    <dbReference type="NCBI Taxonomy" id="1184267"/>
    <lineage>
        <taxon>Bacteria</taxon>
        <taxon>Pseudomonadati</taxon>
        <taxon>Bdellovibrionota</taxon>
        <taxon>Bdellovibrionia</taxon>
        <taxon>Bdellovibrionales</taxon>
        <taxon>Pseudobdellovibrionaceae</taxon>
        <taxon>Pseudobdellovibrio</taxon>
    </lineage>
</organism>
<keyword evidence="8" id="KW-1185">Reference proteome</keyword>
<evidence type="ECO:0000313" key="7">
    <source>
        <dbReference type="EMBL" id="AGH94699.1"/>
    </source>
</evidence>
<protein>
    <recommendedName>
        <fullName evidence="6">GDT1 family protein</fullName>
    </recommendedName>
</protein>
<keyword evidence="4 6" id="KW-1133">Transmembrane helix</keyword>
<gene>
    <name evidence="7" type="ORF">A11Q_479</name>
</gene>
<sequence length="184" mass="20103">MESIIQSFLLVLASEMGDKTQLIALVLVARFRKPWTIMAGILVATLANHGLASFAGEMVASWLSPQVLKWGLIALFVGFGLWILIPDKEECLDERKNYGAFLTTLVVFFLAEMGDKTQLATVALGAKFNSVVAVTIGSTLGMMVADGLAVFLGPRLLRKIPMKAVRITACFLFIAFAILIYFQI</sequence>
<reference evidence="7 8" key="1">
    <citation type="journal article" date="2013" name="ISME J.">
        <title>By their genes ye shall know them: genomic signatures of predatory bacteria.</title>
        <authorList>
            <person name="Pasternak Z."/>
            <person name="Pietrokovski S."/>
            <person name="Rotem O."/>
            <person name="Gophna U."/>
            <person name="Lurie-Weinberger M.N."/>
            <person name="Jurkevitch E."/>
        </authorList>
    </citation>
    <scope>NUCLEOTIDE SEQUENCE [LARGE SCALE GENOMIC DNA]</scope>
    <source>
        <strain evidence="7 8">JSS</strain>
    </source>
</reference>
<evidence type="ECO:0000256" key="6">
    <source>
        <dbReference type="RuleBase" id="RU365102"/>
    </source>
</evidence>
<dbReference type="HOGENOM" id="CLU_040186_2_1_7"/>
<feature type="transmembrane region" description="Helical" evidence="6">
    <location>
        <begin position="67"/>
        <end position="85"/>
    </location>
</feature>
<comment type="subcellular location">
    <subcellularLocation>
        <location evidence="1 6">Membrane</location>
        <topology evidence="1 6">Multi-pass membrane protein</topology>
    </subcellularLocation>
</comment>
<feature type="transmembrane region" description="Helical" evidence="6">
    <location>
        <begin position="97"/>
        <end position="114"/>
    </location>
</feature>
<dbReference type="GO" id="GO:0016020">
    <property type="term" value="C:membrane"/>
    <property type="evidence" value="ECO:0007669"/>
    <property type="project" value="UniProtKB-SubCell"/>
</dbReference>
<evidence type="ECO:0000256" key="4">
    <source>
        <dbReference type="ARBA" id="ARBA00022989"/>
    </source>
</evidence>
<keyword evidence="3 6" id="KW-0812">Transmembrane</keyword>